<feature type="compositionally biased region" description="Polar residues" evidence="1">
    <location>
        <begin position="124"/>
        <end position="144"/>
    </location>
</feature>
<evidence type="ECO:0000313" key="2">
    <source>
        <dbReference type="EMBL" id="KMZ81509.1"/>
    </source>
</evidence>
<evidence type="ECO:0000313" key="3">
    <source>
        <dbReference type="Proteomes" id="UP000053562"/>
    </source>
</evidence>
<feature type="compositionally biased region" description="Basic residues" evidence="1">
    <location>
        <begin position="238"/>
        <end position="252"/>
    </location>
</feature>
<dbReference type="EMBL" id="KQ234242">
    <property type="protein sequence ID" value="KMZ81509.1"/>
    <property type="molecule type" value="Genomic_DNA"/>
</dbReference>
<feature type="compositionally biased region" description="Basic and acidic residues" evidence="1">
    <location>
        <begin position="18"/>
        <end position="38"/>
    </location>
</feature>
<dbReference type="OrthoDB" id="387521at2759"/>
<feature type="region of interest" description="Disordered" evidence="1">
    <location>
        <begin position="69"/>
        <end position="298"/>
    </location>
</feature>
<reference evidence="2 3" key="1">
    <citation type="submission" date="2011-08" db="EMBL/GenBank/DDBJ databases">
        <title>The Genome Sequence of Plasmodium vivax India VII.</title>
        <authorList>
            <consortium name="The Broad Institute Genome Sequencing Platform"/>
            <consortium name="The Broad Institute Genome Sequencing Center for Infectious Disease"/>
            <person name="Neafsey D."/>
            <person name="Carlton J."/>
            <person name="Barnwell J."/>
            <person name="Collins W."/>
            <person name="Escalante A."/>
            <person name="Mullikin J."/>
            <person name="Saul A."/>
            <person name="Guigo R."/>
            <person name="Camara F."/>
            <person name="Young S.K."/>
            <person name="Zeng Q."/>
            <person name="Gargeya S."/>
            <person name="Fitzgerald M."/>
            <person name="Haas B."/>
            <person name="Abouelleil A."/>
            <person name="Alvarado L."/>
            <person name="Arachchi H.M."/>
            <person name="Berlin A."/>
            <person name="Brown A."/>
            <person name="Chapman S.B."/>
            <person name="Chen Z."/>
            <person name="Dunbar C."/>
            <person name="Freedman E."/>
            <person name="Gearin G."/>
            <person name="Gellesch M."/>
            <person name="Goldberg J."/>
            <person name="Griggs A."/>
            <person name="Gujja S."/>
            <person name="Heiman D."/>
            <person name="Howarth C."/>
            <person name="Larson L."/>
            <person name="Lui A."/>
            <person name="MacDonald P.J.P."/>
            <person name="Montmayeur A."/>
            <person name="Murphy C."/>
            <person name="Neiman D."/>
            <person name="Pearson M."/>
            <person name="Priest M."/>
            <person name="Roberts A."/>
            <person name="Saif S."/>
            <person name="Shea T."/>
            <person name="Shenoy N."/>
            <person name="Sisk P."/>
            <person name="Stolte C."/>
            <person name="Sykes S."/>
            <person name="Wortman J."/>
            <person name="Nusbaum C."/>
            <person name="Birren B."/>
        </authorList>
    </citation>
    <scope>NUCLEOTIDE SEQUENCE [LARGE SCALE GENOMIC DNA]</scope>
    <source>
        <strain evidence="2 3">India VII</strain>
    </source>
</reference>
<dbReference type="AlphaFoldDB" id="A0A0J9SEU6"/>
<feature type="compositionally biased region" description="Low complexity" evidence="1">
    <location>
        <begin position="270"/>
        <end position="281"/>
    </location>
</feature>
<dbReference type="Proteomes" id="UP000053562">
    <property type="component" value="Unassembled WGS sequence"/>
</dbReference>
<protein>
    <submittedName>
        <fullName evidence="2">Uncharacterized protein</fullName>
    </submittedName>
</protein>
<sequence length="356" mass="40458">MNARNNIFQILRQEDKIKRKSKQLKESQQKKENEKKDASSFSFDISKYSSWADMVDEYDEFFYEVEKLNDQEKNGANDNKEKKKKKTKKKKKEDEYSDDSSEEDKQDADQPVQAHIVEKETKNNKAASTPNVTKKQNGSANGINNLAKQKQLERKKKCKKEREKNKLENILLEFANTYNNPNGEKEANEGEDLLNGGESVEVAVPGSGNGGATPTGADANGPAVEKQDEGDNEDKLKKKEKKKKKDKKKKEKKKQEELNDSLKREELGEAAPGDAVVSAAANGEAGTPPPKEKTPIAVNEKLKMLMNMTAKKKKKREKIDEIIAIVEREESIKKKQQDKIKQKEKQKLKMLQKSMQ</sequence>
<gene>
    <name evidence="2" type="ORF">PVIIG_03363</name>
</gene>
<feature type="compositionally biased region" description="Basic and acidic residues" evidence="1">
    <location>
        <begin position="253"/>
        <end position="267"/>
    </location>
</feature>
<feature type="region of interest" description="Disordered" evidence="1">
    <location>
        <begin position="332"/>
        <end position="356"/>
    </location>
</feature>
<feature type="compositionally biased region" description="Basic and acidic residues" evidence="1">
    <location>
        <begin position="69"/>
        <end position="81"/>
    </location>
</feature>
<feature type="compositionally biased region" description="Basic residues" evidence="1">
    <location>
        <begin position="82"/>
        <end position="91"/>
    </location>
</feature>
<organism evidence="2 3">
    <name type="scientific">Plasmodium vivax India VII</name>
    <dbReference type="NCBI Taxonomy" id="1077284"/>
    <lineage>
        <taxon>Eukaryota</taxon>
        <taxon>Sar</taxon>
        <taxon>Alveolata</taxon>
        <taxon>Apicomplexa</taxon>
        <taxon>Aconoidasida</taxon>
        <taxon>Haemosporida</taxon>
        <taxon>Plasmodiidae</taxon>
        <taxon>Plasmodium</taxon>
        <taxon>Plasmodium (Plasmodium)</taxon>
    </lineage>
</organism>
<proteinExistence type="predicted"/>
<accession>A0A0J9SEU6</accession>
<feature type="compositionally biased region" description="Acidic residues" evidence="1">
    <location>
        <begin position="95"/>
        <end position="106"/>
    </location>
</feature>
<feature type="compositionally biased region" description="Basic and acidic residues" evidence="1">
    <location>
        <begin position="225"/>
        <end position="237"/>
    </location>
</feature>
<feature type="region of interest" description="Disordered" evidence="1">
    <location>
        <begin position="18"/>
        <end position="39"/>
    </location>
</feature>
<feature type="compositionally biased region" description="Basic and acidic residues" evidence="1">
    <location>
        <begin position="332"/>
        <end position="347"/>
    </location>
</feature>
<evidence type="ECO:0000256" key="1">
    <source>
        <dbReference type="SAM" id="MobiDB-lite"/>
    </source>
</evidence>
<name>A0A0J9SEU6_PLAVI</name>